<dbReference type="SUPFAM" id="SSF53474">
    <property type="entry name" value="alpha/beta-Hydrolases"/>
    <property type="match status" value="1"/>
</dbReference>
<dbReference type="Gene3D" id="3.40.50.1820">
    <property type="entry name" value="alpha/beta hydrolase"/>
    <property type="match status" value="1"/>
</dbReference>
<organism evidence="2 3">
    <name type="scientific">Phyllobacterium sophorae</name>
    <dbReference type="NCBI Taxonomy" id="1520277"/>
    <lineage>
        <taxon>Bacteria</taxon>
        <taxon>Pseudomonadati</taxon>
        <taxon>Pseudomonadota</taxon>
        <taxon>Alphaproteobacteria</taxon>
        <taxon>Hyphomicrobiales</taxon>
        <taxon>Phyllobacteriaceae</taxon>
        <taxon>Phyllobacterium</taxon>
    </lineage>
</organism>
<dbReference type="RefSeq" id="WP_106666019.1">
    <property type="nucleotide sequence ID" value="NZ_PGGM01000011.1"/>
</dbReference>
<name>A0A2P7B5V4_9HYPH</name>
<gene>
    <name evidence="2" type="ORF">CU103_21195</name>
</gene>
<dbReference type="Pfam" id="PF01738">
    <property type="entry name" value="DLH"/>
    <property type="match status" value="1"/>
</dbReference>
<dbReference type="InterPro" id="IPR029058">
    <property type="entry name" value="AB_hydrolase_fold"/>
</dbReference>
<feature type="domain" description="Dienelactone hydrolase" evidence="1">
    <location>
        <begin position="72"/>
        <end position="182"/>
    </location>
</feature>
<dbReference type="OrthoDB" id="9796570at2"/>
<evidence type="ECO:0000259" key="1">
    <source>
        <dbReference type="Pfam" id="PF01738"/>
    </source>
</evidence>
<dbReference type="GO" id="GO:0016787">
    <property type="term" value="F:hydrolase activity"/>
    <property type="evidence" value="ECO:0007669"/>
    <property type="project" value="InterPro"/>
</dbReference>
<evidence type="ECO:0000313" key="2">
    <source>
        <dbReference type="EMBL" id="PSH61845.1"/>
    </source>
</evidence>
<sequence length="202" mass="21893">MTESEYVRRIRSGASGKPVFFVFHGTGGNENQFFEFGSQLLPDATVVAPRGDVSENGAPRFFKRTAEGIYDMEDLQRATSKMVAFVNDIAQAHQASAIIGLGFSNGANILANVLIQEGVFDAAVLMHPLIPFRPAPNAALAGRRILITAGKRDPISPVALTLALETYFSKQNASVSTEWHSGGHEIQSNEVDAIRAFLLPYL</sequence>
<evidence type="ECO:0000313" key="3">
    <source>
        <dbReference type="Proteomes" id="UP000241764"/>
    </source>
</evidence>
<dbReference type="InterPro" id="IPR002925">
    <property type="entry name" value="Dienelactn_hydro"/>
</dbReference>
<dbReference type="Proteomes" id="UP000241764">
    <property type="component" value="Unassembled WGS sequence"/>
</dbReference>
<keyword evidence="3" id="KW-1185">Reference proteome</keyword>
<protein>
    <submittedName>
        <fullName evidence="2">Esterase</fullName>
    </submittedName>
</protein>
<proteinExistence type="predicted"/>
<dbReference type="EMBL" id="PGGM01000011">
    <property type="protein sequence ID" value="PSH61845.1"/>
    <property type="molecule type" value="Genomic_DNA"/>
</dbReference>
<reference evidence="3" key="1">
    <citation type="submission" date="2017-11" db="EMBL/GenBank/DDBJ databases">
        <authorList>
            <person name="Kuznetsova I."/>
            <person name="Sazanova A."/>
            <person name="Chirak E."/>
            <person name="Safronova V."/>
            <person name="Willems A."/>
        </authorList>
    </citation>
    <scope>NUCLEOTIDE SEQUENCE [LARGE SCALE GENOMIC DNA]</scope>
    <source>
        <strain evidence="3">CCBAU 03422</strain>
    </source>
</reference>
<comment type="caution">
    <text evidence="2">The sequence shown here is derived from an EMBL/GenBank/DDBJ whole genome shotgun (WGS) entry which is preliminary data.</text>
</comment>
<dbReference type="AlphaFoldDB" id="A0A2P7B5V4"/>
<accession>A0A2P7B5V4</accession>